<dbReference type="AlphaFoldDB" id="A0A918CKD5"/>
<keyword evidence="6 8" id="KW-1133">Transmembrane helix</keyword>
<feature type="transmembrane region" description="Helical" evidence="8">
    <location>
        <begin position="204"/>
        <end position="227"/>
    </location>
</feature>
<name>A0A918CKD5_9DEIO</name>
<feature type="transmembrane region" description="Helical" evidence="8">
    <location>
        <begin position="135"/>
        <end position="157"/>
    </location>
</feature>
<keyword evidence="3" id="KW-0813">Transport</keyword>
<evidence type="ECO:0000256" key="2">
    <source>
        <dbReference type="ARBA" id="ARBA00010544"/>
    </source>
</evidence>
<keyword evidence="7 8" id="KW-0472">Membrane</keyword>
<feature type="transmembrane region" description="Helical" evidence="8">
    <location>
        <begin position="21"/>
        <end position="42"/>
    </location>
</feature>
<dbReference type="GO" id="GO:0015232">
    <property type="term" value="F:heme transmembrane transporter activity"/>
    <property type="evidence" value="ECO:0007669"/>
    <property type="project" value="InterPro"/>
</dbReference>
<keyword evidence="4 8" id="KW-0812">Transmembrane</keyword>
<dbReference type="GO" id="GO:1903607">
    <property type="term" value="P:cytochrome c biosynthetic process"/>
    <property type="evidence" value="ECO:0007669"/>
    <property type="project" value="TreeGrafter"/>
</dbReference>
<dbReference type="RefSeq" id="WP_189092400.1">
    <property type="nucleotide sequence ID" value="NZ_BMQL01000035.1"/>
</dbReference>
<evidence type="ECO:0000256" key="3">
    <source>
        <dbReference type="ARBA" id="ARBA00022448"/>
    </source>
</evidence>
<reference evidence="9" key="1">
    <citation type="journal article" date="2014" name="Int. J. Syst. Evol. Microbiol.">
        <title>Complete genome sequence of Corynebacterium casei LMG S-19264T (=DSM 44701T), isolated from a smear-ripened cheese.</title>
        <authorList>
            <consortium name="US DOE Joint Genome Institute (JGI-PGF)"/>
            <person name="Walter F."/>
            <person name="Albersmeier A."/>
            <person name="Kalinowski J."/>
            <person name="Ruckert C."/>
        </authorList>
    </citation>
    <scope>NUCLEOTIDE SEQUENCE</scope>
    <source>
        <strain evidence="9">JCM 31311</strain>
    </source>
</reference>
<comment type="subcellular location">
    <subcellularLocation>
        <location evidence="1">Membrane</location>
        <topology evidence="1">Multi-pass membrane protein</topology>
    </subcellularLocation>
</comment>
<feature type="transmembrane region" description="Helical" evidence="8">
    <location>
        <begin position="54"/>
        <end position="76"/>
    </location>
</feature>
<evidence type="ECO:0000256" key="4">
    <source>
        <dbReference type="ARBA" id="ARBA00022692"/>
    </source>
</evidence>
<evidence type="ECO:0000256" key="5">
    <source>
        <dbReference type="ARBA" id="ARBA00022748"/>
    </source>
</evidence>
<feature type="transmembrane region" description="Helical" evidence="8">
    <location>
        <begin position="109"/>
        <end position="129"/>
    </location>
</feature>
<protein>
    <submittedName>
        <fullName evidence="9">Cytochrome c-type biogenesis heme exporter protein B</fullName>
    </submittedName>
</protein>
<organism evidence="9 10">
    <name type="scientific">Deinococcus ruber</name>
    <dbReference type="NCBI Taxonomy" id="1848197"/>
    <lineage>
        <taxon>Bacteria</taxon>
        <taxon>Thermotogati</taxon>
        <taxon>Deinococcota</taxon>
        <taxon>Deinococci</taxon>
        <taxon>Deinococcales</taxon>
        <taxon>Deinococcaceae</taxon>
        <taxon>Deinococcus</taxon>
    </lineage>
</organism>
<dbReference type="GO" id="GO:0005886">
    <property type="term" value="C:plasma membrane"/>
    <property type="evidence" value="ECO:0007669"/>
    <property type="project" value="TreeGrafter"/>
</dbReference>
<dbReference type="Proteomes" id="UP000603865">
    <property type="component" value="Unassembled WGS sequence"/>
</dbReference>
<reference evidence="9" key="2">
    <citation type="submission" date="2020-09" db="EMBL/GenBank/DDBJ databases">
        <authorList>
            <person name="Sun Q."/>
            <person name="Ohkuma M."/>
        </authorList>
    </citation>
    <scope>NUCLEOTIDE SEQUENCE</scope>
    <source>
        <strain evidence="9">JCM 31311</strain>
    </source>
</reference>
<sequence>MHNALTIALKDWRLAGRTRDTLLSTAFFAGLLLLVLGIGLGSGLGAEAVQLRPAAAGAVWSALALAAAVAAGRAFASEQEAGALEALTLYPGAHGGLYLGKLLGTLVQMLLLSVLVVPLGLLFFGALGAGVAVPWLPLVLTVLLGVLGLSASSTFYAAITVNLRAREALLPALAFPVLIPVVLASVQATRLLLLGGWSAEVGTWLGFLALFDLSVIVISTLLFPFVLEN</sequence>
<keyword evidence="5" id="KW-0201">Cytochrome c-type biogenesis</keyword>
<feature type="transmembrane region" description="Helical" evidence="8">
    <location>
        <begin position="169"/>
        <end position="192"/>
    </location>
</feature>
<evidence type="ECO:0000313" key="9">
    <source>
        <dbReference type="EMBL" id="GGR25454.1"/>
    </source>
</evidence>
<dbReference type="GO" id="GO:0017004">
    <property type="term" value="P:cytochrome complex assembly"/>
    <property type="evidence" value="ECO:0007669"/>
    <property type="project" value="UniProtKB-KW"/>
</dbReference>
<evidence type="ECO:0000256" key="8">
    <source>
        <dbReference type="SAM" id="Phobius"/>
    </source>
</evidence>
<proteinExistence type="inferred from homology"/>
<dbReference type="InterPro" id="IPR003544">
    <property type="entry name" value="Cyt_c_biogenesis_CcmB"/>
</dbReference>
<gene>
    <name evidence="9" type="ORF">GCM10008957_41390</name>
</gene>
<evidence type="ECO:0000313" key="10">
    <source>
        <dbReference type="Proteomes" id="UP000603865"/>
    </source>
</evidence>
<dbReference type="Pfam" id="PF03379">
    <property type="entry name" value="CcmB"/>
    <property type="match status" value="1"/>
</dbReference>
<dbReference type="PANTHER" id="PTHR30070:SF1">
    <property type="entry name" value="CYTOCHROME C BIOGENESIS B-RELATED"/>
    <property type="match status" value="1"/>
</dbReference>
<evidence type="ECO:0000256" key="1">
    <source>
        <dbReference type="ARBA" id="ARBA00004141"/>
    </source>
</evidence>
<accession>A0A918CKD5</accession>
<dbReference type="EMBL" id="BMQL01000035">
    <property type="protein sequence ID" value="GGR25454.1"/>
    <property type="molecule type" value="Genomic_DNA"/>
</dbReference>
<keyword evidence="10" id="KW-1185">Reference proteome</keyword>
<comment type="caution">
    <text evidence="9">The sequence shown here is derived from an EMBL/GenBank/DDBJ whole genome shotgun (WGS) entry which is preliminary data.</text>
</comment>
<evidence type="ECO:0000256" key="7">
    <source>
        <dbReference type="ARBA" id="ARBA00023136"/>
    </source>
</evidence>
<comment type="similarity">
    <text evidence="2">Belongs to the CcmB/CycW/HelB family.</text>
</comment>
<evidence type="ECO:0000256" key="6">
    <source>
        <dbReference type="ARBA" id="ARBA00022989"/>
    </source>
</evidence>
<dbReference type="PANTHER" id="PTHR30070">
    <property type="entry name" value="HEME EXPORTER PROTEIN B"/>
    <property type="match status" value="1"/>
</dbReference>